<dbReference type="EMBL" id="JABEZX010340751">
    <property type="protein sequence ID" value="MBA0576180.1"/>
    <property type="molecule type" value="Genomic_DNA"/>
</dbReference>
<evidence type="ECO:0000256" key="1">
    <source>
        <dbReference type="SAM" id="Coils"/>
    </source>
</evidence>
<feature type="non-terminal residue" evidence="2">
    <location>
        <position position="1"/>
    </location>
</feature>
<dbReference type="Proteomes" id="UP000593572">
    <property type="component" value="Unassembled WGS sequence"/>
</dbReference>
<proteinExistence type="predicted"/>
<evidence type="ECO:0000313" key="3">
    <source>
        <dbReference type="Proteomes" id="UP000593572"/>
    </source>
</evidence>
<name>A0A7J8NH35_9ROSI</name>
<keyword evidence="3" id="KW-1185">Reference proteome</keyword>
<feature type="coiled-coil region" evidence="1">
    <location>
        <begin position="199"/>
        <end position="254"/>
    </location>
</feature>
<comment type="caution">
    <text evidence="2">The sequence shown here is derived from an EMBL/GenBank/DDBJ whole genome shotgun (WGS) entry which is preliminary data.</text>
</comment>
<protein>
    <submittedName>
        <fullName evidence="2">Uncharacterized protein</fullName>
    </submittedName>
</protein>
<dbReference type="AlphaFoldDB" id="A0A7J8NH35"/>
<sequence>KCIPLTELGPYGPIIGEDRGICRFRIIQPSKYGPRQRSKRNVIVLQRGELVPTVEEYTTLMIKEMNEQWALGHIVEAVSDLVDRLDKRITPILVILAKTFRPLNAFRRACEGRKFYIDVEISTEFLYLGYGELLDMLIYSCSGSIDRGNSYQQHKGWPSVSFPTRSQRVNDNIPMSNQETTRSLEGHLQVVPAESEIINQDFEKRSLELGKKIEQLEEKKMCLGLDIDIHKLEAEKLRKENNKAEEDFNSLKTDYKKLCLSIKTAGLGKMLEQWRQKIKEEKTKAGLRTRVAELEKSLHQYRNRNSVIELRSFLRGVINSDKSSSIVLKAKLEKETTSWVKLWLKY</sequence>
<evidence type="ECO:0000313" key="2">
    <source>
        <dbReference type="EMBL" id="MBA0576180.1"/>
    </source>
</evidence>
<dbReference type="PANTHER" id="PTHR48200:SF1">
    <property type="entry name" value="AMINOTRANSFERASE-LIKE PLANT MOBILE DOMAIN-CONTAINING PROTEIN"/>
    <property type="match status" value="1"/>
</dbReference>
<feature type="coiled-coil region" evidence="1">
    <location>
        <begin position="284"/>
        <end position="311"/>
    </location>
</feature>
<keyword evidence="1" id="KW-0175">Coiled coil</keyword>
<dbReference type="PANTHER" id="PTHR48200">
    <property type="entry name" value="PROTEIN, PUTATIVE-RELATED"/>
    <property type="match status" value="1"/>
</dbReference>
<accession>A0A7J8NH35</accession>
<gene>
    <name evidence="2" type="ORF">Golob_027905</name>
</gene>
<organism evidence="2 3">
    <name type="scientific">Gossypium lobatum</name>
    <dbReference type="NCBI Taxonomy" id="34289"/>
    <lineage>
        <taxon>Eukaryota</taxon>
        <taxon>Viridiplantae</taxon>
        <taxon>Streptophyta</taxon>
        <taxon>Embryophyta</taxon>
        <taxon>Tracheophyta</taxon>
        <taxon>Spermatophyta</taxon>
        <taxon>Magnoliopsida</taxon>
        <taxon>eudicotyledons</taxon>
        <taxon>Gunneridae</taxon>
        <taxon>Pentapetalae</taxon>
        <taxon>rosids</taxon>
        <taxon>malvids</taxon>
        <taxon>Malvales</taxon>
        <taxon>Malvaceae</taxon>
        <taxon>Malvoideae</taxon>
        <taxon>Gossypium</taxon>
    </lineage>
</organism>
<reference evidence="2 3" key="1">
    <citation type="journal article" date="2019" name="Genome Biol. Evol.">
        <title>Insights into the evolution of the New World diploid cottons (Gossypium, subgenus Houzingenia) based on genome sequencing.</title>
        <authorList>
            <person name="Grover C.E."/>
            <person name="Arick M.A. 2nd"/>
            <person name="Thrash A."/>
            <person name="Conover J.L."/>
            <person name="Sanders W.S."/>
            <person name="Peterson D.G."/>
            <person name="Frelichowski J.E."/>
            <person name="Scheffler J.A."/>
            <person name="Scheffler B.E."/>
            <person name="Wendel J.F."/>
        </authorList>
    </citation>
    <scope>NUCLEOTIDE SEQUENCE [LARGE SCALE GENOMIC DNA]</scope>
    <source>
        <strain evidence="2">157</strain>
        <tissue evidence="2">Leaf</tissue>
    </source>
</reference>